<dbReference type="SUPFAM" id="SSF54928">
    <property type="entry name" value="RNA-binding domain, RBD"/>
    <property type="match status" value="2"/>
</dbReference>
<organism evidence="5 6">
    <name type="scientific">Salix udensis</name>
    <dbReference type="NCBI Taxonomy" id="889485"/>
    <lineage>
        <taxon>Eukaryota</taxon>
        <taxon>Viridiplantae</taxon>
        <taxon>Streptophyta</taxon>
        <taxon>Embryophyta</taxon>
        <taxon>Tracheophyta</taxon>
        <taxon>Spermatophyta</taxon>
        <taxon>Magnoliopsida</taxon>
        <taxon>eudicotyledons</taxon>
        <taxon>Gunneridae</taxon>
        <taxon>Pentapetalae</taxon>
        <taxon>rosids</taxon>
        <taxon>fabids</taxon>
        <taxon>Malpighiales</taxon>
        <taxon>Salicaceae</taxon>
        <taxon>Saliceae</taxon>
        <taxon>Salix</taxon>
    </lineage>
</organism>
<dbReference type="EMBL" id="JAPFFJ010000006">
    <property type="protein sequence ID" value="KAJ6424279.1"/>
    <property type="molecule type" value="Genomic_DNA"/>
</dbReference>
<feature type="region of interest" description="Disordered" evidence="3">
    <location>
        <begin position="338"/>
        <end position="436"/>
    </location>
</feature>
<feature type="domain" description="RRM" evidence="4">
    <location>
        <begin position="153"/>
        <end position="237"/>
    </location>
</feature>
<dbReference type="Pfam" id="PF00076">
    <property type="entry name" value="RRM_1"/>
    <property type="match status" value="3"/>
</dbReference>
<dbReference type="InterPro" id="IPR035979">
    <property type="entry name" value="RBD_domain_sf"/>
</dbReference>
<feature type="region of interest" description="Disordered" evidence="3">
    <location>
        <begin position="475"/>
        <end position="696"/>
    </location>
</feature>
<feature type="compositionally biased region" description="Basic residues" evidence="3">
    <location>
        <begin position="414"/>
        <end position="434"/>
    </location>
</feature>
<comment type="caution">
    <text evidence="5">The sequence shown here is derived from an EMBL/GenBank/DDBJ whole genome shotgun (WGS) entry which is preliminary data.</text>
</comment>
<keyword evidence="1 2" id="KW-0694">RNA-binding</keyword>
<feature type="compositionally biased region" description="Basic and acidic residues" evidence="3">
    <location>
        <begin position="371"/>
        <end position="380"/>
    </location>
</feature>
<feature type="compositionally biased region" description="Polar residues" evidence="3">
    <location>
        <begin position="715"/>
        <end position="724"/>
    </location>
</feature>
<name>A0AAD6KKN3_9ROSI</name>
<evidence type="ECO:0000256" key="3">
    <source>
        <dbReference type="SAM" id="MobiDB-lite"/>
    </source>
</evidence>
<dbReference type="Gene3D" id="3.30.70.330">
    <property type="match status" value="3"/>
</dbReference>
<dbReference type="InterPro" id="IPR012677">
    <property type="entry name" value="Nucleotide-bd_a/b_plait_sf"/>
</dbReference>
<evidence type="ECO:0000256" key="2">
    <source>
        <dbReference type="PROSITE-ProRule" id="PRU00176"/>
    </source>
</evidence>
<protein>
    <recommendedName>
        <fullName evidence="4">RRM domain-containing protein</fullName>
    </recommendedName>
</protein>
<feature type="domain" description="RRM" evidence="4">
    <location>
        <begin position="250"/>
        <end position="330"/>
    </location>
</feature>
<reference evidence="5 6" key="1">
    <citation type="journal article" date="2023" name="Int. J. Mol. Sci.">
        <title>De Novo Assembly and Annotation of 11 Diverse Shrub Willow (Salix) Genomes Reveals Novel Gene Organization in Sex-Linked Regions.</title>
        <authorList>
            <person name="Hyden B."/>
            <person name="Feng K."/>
            <person name="Yates T.B."/>
            <person name="Jawdy S."/>
            <person name="Cereghino C."/>
            <person name="Smart L.B."/>
            <person name="Muchero W."/>
        </authorList>
    </citation>
    <scope>NUCLEOTIDE SEQUENCE [LARGE SCALE GENOMIC DNA]</scope>
    <source>
        <tissue evidence="5">Shoot tip</tissue>
    </source>
</reference>
<feature type="compositionally biased region" description="Polar residues" evidence="3">
    <location>
        <begin position="601"/>
        <end position="619"/>
    </location>
</feature>
<dbReference type="InterPro" id="IPR000504">
    <property type="entry name" value="RRM_dom"/>
</dbReference>
<keyword evidence="6" id="KW-1185">Reference proteome</keyword>
<feature type="domain" description="RRM" evidence="4">
    <location>
        <begin position="73"/>
        <end position="142"/>
    </location>
</feature>
<feature type="compositionally biased region" description="Basic and acidic residues" evidence="3">
    <location>
        <begin position="483"/>
        <end position="502"/>
    </location>
</feature>
<feature type="compositionally biased region" description="Polar residues" evidence="3">
    <location>
        <begin position="338"/>
        <end position="360"/>
    </location>
</feature>
<gene>
    <name evidence="5" type="ORF">OIU84_025129</name>
</gene>
<dbReference type="SMART" id="SM00360">
    <property type="entry name" value="RRM"/>
    <property type="match status" value="3"/>
</dbReference>
<dbReference type="Proteomes" id="UP001162972">
    <property type="component" value="Chromosome 16"/>
</dbReference>
<proteinExistence type="predicted"/>
<sequence>MPSRPVKQASTRDEATLPKKIKPPLPPPPNDGAAPPNNHSLPSNNEEVERENNETHEVEEVSNEVEDCQDVRFKVFVGGLDNYATEEEDLRKVFGGVEELTKVRLIWDSKSERRVAFLTFATVELARHAICEISDPVINGRRCWTAQIQDGYKTLYIPNICNEWTKDDLEDKLAEYGVENYEVLTLNPDRENKEKNRGYAHLDFRSSKDASEALELLKKENVSFGQNRAAKVDFASKYVSGNDEIMSHVKKVYLDGMPRAWMEEHVKEHLEKLGRIVKVQLARHTPSSIRTNYCYITFETHEAAVACVNGVNADGLYSGNRKVNAWAALAKPRVRITSNKTEQACSSETGQGNEVQQESHSSVKDAPSGIDRSKRSETRSAEPQSVGKKKQFPSPERLKTAPSQGISRAAAHGPSRHNERKTKQQTHSRSKRPHSSMVSILSRIFIHTRLLNPSVTLLSPTLSYQEEVCPRSTETFVQRSRAHVVDHENSSRRNSQRKEHSSRTGYGDEGASLRPSRQNECSYERNTKQPSNYYETHSRDYNHTSGSKSRHSALEEVRPHNTEPIIQRPRARVDHENSCRSYSQRSFRKDHSSRTGFVEGASSSVRNSHGLSDTRTSAVVSRGCKVDRGDDQRTPSRNGKDYKSRDHPRAASNDANEEPHSSDNHRSRVKDGGSRSRGGSSRKYHRAKIVPEPLSVPKEDMAIMPPWNYIYSYDSPKTSSSGSRRQLKRRR</sequence>
<dbReference type="PROSITE" id="PS50102">
    <property type="entry name" value="RRM"/>
    <property type="match status" value="3"/>
</dbReference>
<evidence type="ECO:0000313" key="6">
    <source>
        <dbReference type="Proteomes" id="UP001162972"/>
    </source>
</evidence>
<dbReference type="PANTHER" id="PTHR21245">
    <property type="entry name" value="HETEROGENEOUS NUCLEAR RIBONUCLEOPROTEIN"/>
    <property type="match status" value="1"/>
</dbReference>
<dbReference type="AlphaFoldDB" id="A0AAD6KKN3"/>
<evidence type="ECO:0000259" key="4">
    <source>
        <dbReference type="PROSITE" id="PS50102"/>
    </source>
</evidence>
<dbReference type="GO" id="GO:0003723">
    <property type="term" value="F:RNA binding"/>
    <property type="evidence" value="ECO:0007669"/>
    <property type="project" value="UniProtKB-UniRule"/>
</dbReference>
<feature type="compositionally biased region" description="Basic and acidic residues" evidence="3">
    <location>
        <begin position="624"/>
        <end position="649"/>
    </location>
</feature>
<evidence type="ECO:0000256" key="1">
    <source>
        <dbReference type="ARBA" id="ARBA00022884"/>
    </source>
</evidence>
<accession>A0AAD6KKN3</accession>
<dbReference type="CDD" id="cd00590">
    <property type="entry name" value="RRM_SF"/>
    <property type="match status" value="2"/>
</dbReference>
<feature type="region of interest" description="Disordered" evidence="3">
    <location>
        <begin position="1"/>
        <end position="64"/>
    </location>
</feature>
<evidence type="ECO:0000313" key="5">
    <source>
        <dbReference type="EMBL" id="KAJ6424279.1"/>
    </source>
</evidence>
<feature type="region of interest" description="Disordered" evidence="3">
    <location>
        <begin position="709"/>
        <end position="731"/>
    </location>
</feature>
<feature type="compositionally biased region" description="Basic and acidic residues" evidence="3">
    <location>
        <begin position="657"/>
        <end position="674"/>
    </location>
</feature>
<feature type="compositionally biased region" description="Basic and acidic residues" evidence="3">
    <location>
        <begin position="50"/>
        <end position="59"/>
    </location>
</feature>
<feature type="compositionally biased region" description="Basic and acidic residues" evidence="3">
    <location>
        <begin position="552"/>
        <end position="561"/>
    </location>
</feature>